<feature type="transmembrane region" description="Helical" evidence="2">
    <location>
        <begin position="199"/>
        <end position="221"/>
    </location>
</feature>
<proteinExistence type="predicted"/>
<keyword evidence="2" id="KW-1133">Transmembrane helix</keyword>
<dbReference type="RefSeq" id="WP_105483218.1">
    <property type="nucleotide sequence ID" value="NZ_NIGF01000005.1"/>
</dbReference>
<dbReference type="InterPro" id="IPR019734">
    <property type="entry name" value="TPR_rpt"/>
</dbReference>
<feature type="transmembrane region" description="Helical" evidence="2">
    <location>
        <begin position="154"/>
        <end position="172"/>
    </location>
</feature>
<dbReference type="SUPFAM" id="SSF48452">
    <property type="entry name" value="TPR-like"/>
    <property type="match status" value="1"/>
</dbReference>
<accession>A0A2S8SUJ8</accession>
<evidence type="ECO:0000313" key="3">
    <source>
        <dbReference type="EMBL" id="PQV64429.1"/>
    </source>
</evidence>
<evidence type="ECO:0000256" key="2">
    <source>
        <dbReference type="SAM" id="Phobius"/>
    </source>
</evidence>
<dbReference type="InParanoid" id="A0A2S8SUJ8"/>
<protein>
    <submittedName>
        <fullName evidence="3">Uncharacterized protein</fullName>
    </submittedName>
</protein>
<dbReference type="EMBL" id="NIGF01000005">
    <property type="protein sequence ID" value="PQV64429.1"/>
    <property type="molecule type" value="Genomic_DNA"/>
</dbReference>
<dbReference type="AlphaFoldDB" id="A0A2S8SUJ8"/>
<keyword evidence="1" id="KW-0802">TPR repeat</keyword>
<feature type="repeat" description="TPR" evidence="1">
    <location>
        <begin position="55"/>
        <end position="88"/>
    </location>
</feature>
<gene>
    <name evidence="3" type="ORF">B1R32_105110</name>
</gene>
<dbReference type="Proteomes" id="UP000237684">
    <property type="component" value="Unassembled WGS sequence"/>
</dbReference>
<reference evidence="3 4" key="1">
    <citation type="journal article" date="2018" name="Syst. Appl. Microbiol.">
        <title>Abditibacterium utsteinense sp. nov., the first cultivated member of candidate phylum FBP, isolated from ice-free Antarctic soil samples.</title>
        <authorList>
            <person name="Tahon G."/>
            <person name="Tytgat B."/>
            <person name="Lebbe L."/>
            <person name="Carlier A."/>
            <person name="Willems A."/>
        </authorList>
    </citation>
    <scope>NUCLEOTIDE SEQUENCE [LARGE SCALE GENOMIC DNA]</scope>
    <source>
        <strain evidence="3 4">LMG 29911</strain>
    </source>
</reference>
<keyword evidence="2" id="KW-0812">Transmembrane</keyword>
<comment type="caution">
    <text evidence="3">The sequence shown here is derived from an EMBL/GenBank/DDBJ whole genome shotgun (WGS) entry which is preliminary data.</text>
</comment>
<keyword evidence="2" id="KW-0472">Membrane</keyword>
<dbReference type="InterPro" id="IPR011990">
    <property type="entry name" value="TPR-like_helical_dom_sf"/>
</dbReference>
<dbReference type="PROSITE" id="PS50005">
    <property type="entry name" value="TPR"/>
    <property type="match status" value="1"/>
</dbReference>
<dbReference type="Gene3D" id="1.25.40.10">
    <property type="entry name" value="Tetratricopeptide repeat domain"/>
    <property type="match status" value="1"/>
</dbReference>
<organism evidence="3 4">
    <name type="scientific">Abditibacterium utsteinense</name>
    <dbReference type="NCBI Taxonomy" id="1960156"/>
    <lineage>
        <taxon>Bacteria</taxon>
        <taxon>Pseudomonadati</taxon>
        <taxon>Abditibacteriota</taxon>
        <taxon>Abditibacteriia</taxon>
        <taxon>Abditibacteriales</taxon>
        <taxon>Abditibacteriaceae</taxon>
        <taxon>Abditibacterium</taxon>
    </lineage>
</organism>
<evidence type="ECO:0000256" key="1">
    <source>
        <dbReference type="PROSITE-ProRule" id="PRU00339"/>
    </source>
</evidence>
<name>A0A2S8SUJ8_9BACT</name>
<sequence>MIESGTSLRKDVDSLRRSEAAAGCVMAARNALRKGERNRAKELVKEAFVANPGDIAALDFLGDLLLEDGETLQALRLFERALQAHPGNENFEEKLAICRLDLAEIEADKQMRQGLILGDEKGKIFERSLAKAFSLSMLLPGAGQFYNDENEKGASYLAAGVLSSIAWFYPLWSSLSRLPKGQRLDFGTAMHAMIGIEPVLFYIGATVWSGIYAASLIGAVSSTKRYNEARRAALGL</sequence>
<evidence type="ECO:0000313" key="4">
    <source>
        <dbReference type="Proteomes" id="UP000237684"/>
    </source>
</evidence>
<keyword evidence="4" id="KW-1185">Reference proteome</keyword>